<dbReference type="InterPro" id="IPR011701">
    <property type="entry name" value="MFS"/>
</dbReference>
<dbReference type="PRINTS" id="PR01035">
    <property type="entry name" value="TCRTETA"/>
</dbReference>
<feature type="transmembrane region" description="Helical" evidence="7">
    <location>
        <begin position="377"/>
        <end position="398"/>
    </location>
</feature>
<keyword evidence="5 7" id="KW-1133">Transmembrane helix</keyword>
<feature type="transmembrane region" description="Helical" evidence="7">
    <location>
        <begin position="167"/>
        <end position="188"/>
    </location>
</feature>
<dbReference type="RefSeq" id="WP_214154782.1">
    <property type="nucleotide sequence ID" value="NZ_JAHBAY010000002.1"/>
</dbReference>
<keyword evidence="9" id="KW-1185">Reference proteome</keyword>
<dbReference type="PANTHER" id="PTHR23517:SF2">
    <property type="entry name" value="MULTIDRUG RESISTANCE PROTEIN MDTH"/>
    <property type="match status" value="1"/>
</dbReference>
<dbReference type="PANTHER" id="PTHR23517">
    <property type="entry name" value="RESISTANCE PROTEIN MDTM, PUTATIVE-RELATED-RELATED"/>
    <property type="match status" value="1"/>
</dbReference>
<accession>A0ABS5TCB3</accession>
<dbReference type="Pfam" id="PF07690">
    <property type="entry name" value="MFS_1"/>
    <property type="match status" value="1"/>
</dbReference>
<dbReference type="InterPro" id="IPR050171">
    <property type="entry name" value="MFS_Transporters"/>
</dbReference>
<dbReference type="InterPro" id="IPR036259">
    <property type="entry name" value="MFS_trans_sf"/>
</dbReference>
<sequence length="414" mass="42430">MARPHPALLLSLLIDSLGSGMFGPMILLYFHLVAGLPLAQVGALASAAAVLGLVVPLFTGPLADRLSPRTLVVTGQIVQALGYLLFLTARGPVPVFVAFVLTAAGLRVFWSTFFTMMAALPLPLPGPGPGEQGGRERLFAVIGTVRAVGFGTGALIGGLLVGSASPTVFRAALIGNAVSFLVAAVLLVRVPMAPRIWDSTAPRPSGVRILVRDRPFLALVVVDACFAICSDALLVGLPIAVKEGRIAPVAVLGPVLAANTFVIALAQLTVAKSVRGLSRVQALALAGLLWAVWATLMTALPAGPAVVSGVLLAALVLIWTLAEMIHAPVANALATDAAPPGHRGLYLATFQYGFAVANIVVPGAFTALFALGHDVPWIALAVLATAAACGAVTVGRFLPAAAVRPGGRAPQRHF</sequence>
<gene>
    <name evidence="8" type="ORF">KIH74_06100</name>
</gene>
<feature type="transmembrane region" description="Helical" evidence="7">
    <location>
        <begin position="246"/>
        <end position="270"/>
    </location>
</feature>
<dbReference type="InterPro" id="IPR001958">
    <property type="entry name" value="Tet-R_TetA/multi-R_MdtG-like"/>
</dbReference>
<protein>
    <submittedName>
        <fullName evidence="8">MFS transporter</fullName>
    </submittedName>
</protein>
<dbReference type="Proteomes" id="UP001197247">
    <property type="component" value="Unassembled WGS sequence"/>
</dbReference>
<evidence type="ECO:0000256" key="4">
    <source>
        <dbReference type="ARBA" id="ARBA00022692"/>
    </source>
</evidence>
<dbReference type="EMBL" id="JAHBAY010000002">
    <property type="protein sequence ID" value="MBT0768488.1"/>
    <property type="molecule type" value="Genomic_DNA"/>
</dbReference>
<feature type="transmembrane region" description="Helical" evidence="7">
    <location>
        <begin position="138"/>
        <end position="161"/>
    </location>
</feature>
<comment type="caution">
    <text evidence="8">The sequence shown here is derived from an EMBL/GenBank/DDBJ whole genome shotgun (WGS) entry which is preliminary data.</text>
</comment>
<dbReference type="SUPFAM" id="SSF103473">
    <property type="entry name" value="MFS general substrate transporter"/>
    <property type="match status" value="1"/>
</dbReference>
<evidence type="ECO:0000256" key="5">
    <source>
        <dbReference type="ARBA" id="ARBA00022989"/>
    </source>
</evidence>
<evidence type="ECO:0000256" key="3">
    <source>
        <dbReference type="ARBA" id="ARBA00022475"/>
    </source>
</evidence>
<evidence type="ECO:0000256" key="7">
    <source>
        <dbReference type="SAM" id="Phobius"/>
    </source>
</evidence>
<keyword evidence="4 7" id="KW-0812">Transmembrane</keyword>
<evidence type="ECO:0000313" key="9">
    <source>
        <dbReference type="Proteomes" id="UP001197247"/>
    </source>
</evidence>
<keyword evidence="6 7" id="KW-0472">Membrane</keyword>
<feature type="transmembrane region" description="Helical" evidence="7">
    <location>
        <begin position="7"/>
        <end position="32"/>
    </location>
</feature>
<reference evidence="8 9" key="1">
    <citation type="submission" date="2021-05" db="EMBL/GenBank/DDBJ databases">
        <title>Kineosporia and Streptomyces sp. nov. two new marine actinobacteria isolated from Coral.</title>
        <authorList>
            <person name="Buangrab K."/>
            <person name="Sutthacheep M."/>
            <person name="Yeemin T."/>
            <person name="Harunari E."/>
            <person name="Igarashi Y."/>
            <person name="Kanchanasin P."/>
            <person name="Tanasupawat S."/>
            <person name="Phongsopitanun W."/>
        </authorList>
    </citation>
    <scope>NUCLEOTIDE SEQUENCE [LARGE SCALE GENOMIC DNA]</scope>
    <source>
        <strain evidence="8 9">J2-2</strain>
    </source>
</reference>
<evidence type="ECO:0000313" key="8">
    <source>
        <dbReference type="EMBL" id="MBT0768488.1"/>
    </source>
</evidence>
<feature type="transmembrane region" description="Helical" evidence="7">
    <location>
        <begin position="306"/>
        <end position="325"/>
    </location>
</feature>
<feature type="transmembrane region" description="Helical" evidence="7">
    <location>
        <begin position="216"/>
        <end position="240"/>
    </location>
</feature>
<feature type="transmembrane region" description="Helical" evidence="7">
    <location>
        <begin position="345"/>
        <end position="371"/>
    </location>
</feature>
<name>A0ABS5TCB3_9ACTN</name>
<evidence type="ECO:0000256" key="1">
    <source>
        <dbReference type="ARBA" id="ARBA00004651"/>
    </source>
</evidence>
<keyword evidence="2" id="KW-0813">Transport</keyword>
<proteinExistence type="predicted"/>
<comment type="subcellular location">
    <subcellularLocation>
        <location evidence="1">Cell membrane</location>
        <topology evidence="1">Multi-pass membrane protein</topology>
    </subcellularLocation>
</comment>
<keyword evidence="3" id="KW-1003">Cell membrane</keyword>
<feature type="transmembrane region" description="Helical" evidence="7">
    <location>
        <begin position="38"/>
        <end position="58"/>
    </location>
</feature>
<organism evidence="8 9">
    <name type="scientific">Kineosporia corallincola</name>
    <dbReference type="NCBI Taxonomy" id="2835133"/>
    <lineage>
        <taxon>Bacteria</taxon>
        <taxon>Bacillati</taxon>
        <taxon>Actinomycetota</taxon>
        <taxon>Actinomycetes</taxon>
        <taxon>Kineosporiales</taxon>
        <taxon>Kineosporiaceae</taxon>
        <taxon>Kineosporia</taxon>
    </lineage>
</organism>
<evidence type="ECO:0000256" key="2">
    <source>
        <dbReference type="ARBA" id="ARBA00022448"/>
    </source>
</evidence>
<dbReference type="Gene3D" id="1.20.1250.20">
    <property type="entry name" value="MFS general substrate transporter like domains"/>
    <property type="match status" value="1"/>
</dbReference>
<evidence type="ECO:0000256" key="6">
    <source>
        <dbReference type="ARBA" id="ARBA00023136"/>
    </source>
</evidence>
<feature type="transmembrane region" description="Helical" evidence="7">
    <location>
        <begin position="282"/>
        <end position="300"/>
    </location>
</feature>